<keyword evidence="2" id="KW-1185">Reference proteome</keyword>
<dbReference type="EMBL" id="BMFY01000002">
    <property type="protein sequence ID" value="GGA05703.1"/>
    <property type="molecule type" value="Genomic_DNA"/>
</dbReference>
<evidence type="ECO:0000313" key="2">
    <source>
        <dbReference type="Proteomes" id="UP000616114"/>
    </source>
</evidence>
<gene>
    <name evidence="1" type="ORF">GCM10011333_05690</name>
</gene>
<accession>A0A8J2XJI3</accession>
<comment type="caution">
    <text evidence="1">The sequence shown here is derived from an EMBL/GenBank/DDBJ whole genome shotgun (WGS) entry which is preliminary data.</text>
</comment>
<sequence length="203" mass="21905">MHTIERTEIQNPHLLLLGDAAERLEPVALFIEDHGGAATRLAPGVPGAAPETSAIREAVRAAGAPVSCAIVAETFDPGCERGLWWQHAEHTSRLIDSLLTGMANPSNVLLVAFGSSNRRRDRALVRRALDRIVAQFSSHAAADFALDLNVNAIEVPPGAERPVLLKRLAGFARHRTAACSDSVLRYEEITDSSIRCALANFEI</sequence>
<reference evidence="1" key="2">
    <citation type="submission" date="2020-09" db="EMBL/GenBank/DDBJ databases">
        <authorList>
            <person name="Sun Q."/>
            <person name="Zhou Y."/>
        </authorList>
    </citation>
    <scope>NUCLEOTIDE SEQUENCE</scope>
    <source>
        <strain evidence="1">CGMCC 1.12785</strain>
    </source>
</reference>
<proteinExistence type="predicted"/>
<protein>
    <submittedName>
        <fullName evidence="1">Uncharacterized protein</fullName>
    </submittedName>
</protein>
<evidence type="ECO:0000313" key="1">
    <source>
        <dbReference type="EMBL" id="GGA05703.1"/>
    </source>
</evidence>
<reference evidence="1" key="1">
    <citation type="journal article" date="2014" name="Int. J. Syst. Evol. Microbiol.">
        <title>Complete genome sequence of Corynebacterium casei LMG S-19264T (=DSM 44701T), isolated from a smear-ripened cheese.</title>
        <authorList>
            <consortium name="US DOE Joint Genome Institute (JGI-PGF)"/>
            <person name="Walter F."/>
            <person name="Albersmeier A."/>
            <person name="Kalinowski J."/>
            <person name="Ruckert C."/>
        </authorList>
    </citation>
    <scope>NUCLEOTIDE SEQUENCE</scope>
    <source>
        <strain evidence="1">CGMCC 1.12785</strain>
    </source>
</reference>
<name>A0A8J2XJI3_9MICO</name>
<dbReference type="AlphaFoldDB" id="A0A8J2XJI3"/>
<organism evidence="1 2">
    <name type="scientific">Sediminivirga luteola</name>
    <dbReference type="NCBI Taxonomy" id="1774748"/>
    <lineage>
        <taxon>Bacteria</taxon>
        <taxon>Bacillati</taxon>
        <taxon>Actinomycetota</taxon>
        <taxon>Actinomycetes</taxon>
        <taxon>Micrococcales</taxon>
        <taxon>Brevibacteriaceae</taxon>
        <taxon>Sediminivirga</taxon>
    </lineage>
</organism>
<dbReference type="Proteomes" id="UP000616114">
    <property type="component" value="Unassembled WGS sequence"/>
</dbReference>
<dbReference type="RefSeq" id="WP_188549408.1">
    <property type="nucleotide sequence ID" value="NZ_BMFY01000002.1"/>
</dbReference>